<dbReference type="Gene3D" id="1.20.1070.10">
    <property type="entry name" value="Rhodopsin 7-helix transmembrane proteins"/>
    <property type="match status" value="1"/>
</dbReference>
<keyword evidence="6" id="KW-0597">Phosphoprotein</keyword>
<feature type="domain" description="G-protein coupled receptors family 1 profile" evidence="22">
    <location>
        <begin position="51"/>
        <end position="301"/>
    </location>
</feature>
<evidence type="ECO:0000313" key="24">
    <source>
        <dbReference type="Proteomes" id="UP000694421"/>
    </source>
</evidence>
<feature type="transmembrane region" description="Helical" evidence="21">
    <location>
        <begin position="33"/>
        <end position="58"/>
    </location>
</feature>
<keyword evidence="12" id="KW-1015">Disulfide bond</keyword>
<feature type="transmembrane region" description="Helical" evidence="21">
    <location>
        <begin position="208"/>
        <end position="230"/>
    </location>
</feature>
<dbReference type="PRINTS" id="PR01104">
    <property type="entry name" value="ANPHYLATOXNR"/>
</dbReference>
<evidence type="ECO:0000256" key="11">
    <source>
        <dbReference type="ARBA" id="ARBA00023136"/>
    </source>
</evidence>
<dbReference type="GO" id="GO:0006954">
    <property type="term" value="P:inflammatory response"/>
    <property type="evidence" value="ECO:0007669"/>
    <property type="project" value="TreeGrafter"/>
</dbReference>
<dbReference type="PANTHER" id="PTHR24225:SF29">
    <property type="entry name" value="C5A ANAPHYLATOXIN CHEMOTACTIC RECEPTOR 1"/>
    <property type="match status" value="1"/>
</dbReference>
<evidence type="ECO:0000256" key="4">
    <source>
        <dbReference type="ARBA" id="ARBA00022475"/>
    </source>
</evidence>
<dbReference type="OMA" id="VAVWCLA"/>
<comment type="similarity">
    <text evidence="16">Belongs to the chemokine-like receptor (CMKLR) family.</text>
</comment>
<feature type="region of interest" description="Disordered" evidence="20">
    <location>
        <begin position="332"/>
        <end position="357"/>
    </location>
</feature>
<feature type="compositionally biased region" description="Basic and acidic residues" evidence="20">
    <location>
        <begin position="348"/>
        <end position="357"/>
    </location>
</feature>
<comment type="similarity">
    <text evidence="19">Belongs to the G-protein coupled receptor 1 family.</text>
</comment>
<dbReference type="GO" id="GO:0007204">
    <property type="term" value="P:positive regulation of cytosolic calcium ion concentration"/>
    <property type="evidence" value="ECO:0007669"/>
    <property type="project" value="TreeGrafter"/>
</dbReference>
<evidence type="ECO:0000256" key="10">
    <source>
        <dbReference type="ARBA" id="ARBA00023040"/>
    </source>
</evidence>
<keyword evidence="4" id="KW-1003">Cell membrane</keyword>
<evidence type="ECO:0000256" key="6">
    <source>
        <dbReference type="ARBA" id="ARBA00022553"/>
    </source>
</evidence>
<sequence>MGNDSVGFNDSYDYENYSSVPMIILATDRLSPVIWVALVLYALVFLVGVLGNGAVIWVMLFQMRRTVNTAWFLNLAVADFLCCVAVPFIATPLPVDHEWKLGDFACKLFPSLIILNMFASILLLVLISVDRCALVLRPVWCQNYRSVCLAWKLCGAAWTTSLLLTLPSFIFRKAVQPHNSSKTLCGVDYSAVGENHRGAEVSVAAARFVLAFAVPFAVISCCYGLLLRHVHRSRLTRSNKAFKVVLTVVVSFFVCWAPYHVAGLILASEPRSSPLFKAVNSADPLIVALAYFNSCINPIIYVVAGQGFQAKMQRSLRALLQNILSEEMLGRRSQVPDGHATQATCSTMEDRSNSATV</sequence>
<reference evidence="23" key="1">
    <citation type="submission" date="2025-08" db="UniProtKB">
        <authorList>
            <consortium name="Ensembl"/>
        </authorList>
    </citation>
    <scope>IDENTIFICATION</scope>
</reference>
<feature type="transmembrane region" description="Helical" evidence="21">
    <location>
        <begin position="109"/>
        <end position="129"/>
    </location>
</feature>
<dbReference type="GO" id="GO:0005886">
    <property type="term" value="C:plasma membrane"/>
    <property type="evidence" value="ECO:0007669"/>
    <property type="project" value="UniProtKB-SubCell"/>
</dbReference>
<dbReference type="SUPFAM" id="SSF81321">
    <property type="entry name" value="Family A G protein-coupled receptor-like"/>
    <property type="match status" value="1"/>
</dbReference>
<evidence type="ECO:0000256" key="5">
    <source>
        <dbReference type="ARBA" id="ARBA00022500"/>
    </source>
</evidence>
<dbReference type="PROSITE" id="PS00237">
    <property type="entry name" value="G_PROTEIN_RECEP_F1_1"/>
    <property type="match status" value="1"/>
</dbReference>
<dbReference type="GO" id="GO:0004930">
    <property type="term" value="F:G protein-coupled receptor activity"/>
    <property type="evidence" value="ECO:0007669"/>
    <property type="project" value="UniProtKB-KW"/>
</dbReference>
<dbReference type="GO" id="GO:0004878">
    <property type="term" value="F:complement component C5a receptor activity"/>
    <property type="evidence" value="ECO:0007669"/>
    <property type="project" value="TreeGrafter"/>
</dbReference>
<evidence type="ECO:0000256" key="3">
    <source>
        <dbReference type="ARBA" id="ARBA00016344"/>
    </source>
</evidence>
<keyword evidence="7" id="KW-0765">Sulfation</keyword>
<comment type="subcellular location">
    <subcellularLocation>
        <location evidence="2">Cell membrane</location>
        <topology evidence="2">Multi-pass membrane protein</topology>
    </subcellularLocation>
    <subcellularLocation>
        <location evidence="1">Cytoplasmic vesicle</location>
    </subcellularLocation>
</comment>
<dbReference type="GO" id="GO:0006935">
    <property type="term" value="P:chemotaxis"/>
    <property type="evidence" value="ECO:0007669"/>
    <property type="project" value="UniProtKB-KW"/>
</dbReference>
<proteinExistence type="inferred from homology"/>
<evidence type="ECO:0000256" key="12">
    <source>
        <dbReference type="ARBA" id="ARBA00023157"/>
    </source>
</evidence>
<keyword evidence="13 19" id="KW-0675">Receptor</keyword>
<keyword evidence="14 19" id="KW-0807">Transducer</keyword>
<evidence type="ECO:0000256" key="17">
    <source>
        <dbReference type="ARBA" id="ARBA00033421"/>
    </source>
</evidence>
<evidence type="ECO:0000256" key="14">
    <source>
        <dbReference type="ARBA" id="ARBA00023224"/>
    </source>
</evidence>
<organism evidence="23 24">
    <name type="scientific">Salvator merianae</name>
    <name type="common">Argentine black and white tegu</name>
    <name type="synonym">Tupinambis merianae</name>
    <dbReference type="NCBI Taxonomy" id="96440"/>
    <lineage>
        <taxon>Eukaryota</taxon>
        <taxon>Metazoa</taxon>
        <taxon>Chordata</taxon>
        <taxon>Craniata</taxon>
        <taxon>Vertebrata</taxon>
        <taxon>Euteleostomi</taxon>
        <taxon>Lepidosauria</taxon>
        <taxon>Squamata</taxon>
        <taxon>Bifurcata</taxon>
        <taxon>Unidentata</taxon>
        <taxon>Episquamata</taxon>
        <taxon>Laterata</taxon>
        <taxon>Teiioidea</taxon>
        <taxon>Teiidae</taxon>
        <taxon>Salvator</taxon>
    </lineage>
</organism>
<dbReference type="GeneTree" id="ENSGT01140000282544"/>
<evidence type="ECO:0000313" key="23">
    <source>
        <dbReference type="Ensembl" id="ENSSMRP00000003321.1"/>
    </source>
</evidence>
<dbReference type="Proteomes" id="UP000694421">
    <property type="component" value="Unplaced"/>
</dbReference>
<name>A0A8D0B6R8_SALMN</name>
<feature type="transmembrane region" description="Helical" evidence="21">
    <location>
        <begin position="70"/>
        <end position="89"/>
    </location>
</feature>
<evidence type="ECO:0000256" key="2">
    <source>
        <dbReference type="ARBA" id="ARBA00004651"/>
    </source>
</evidence>
<reference evidence="23" key="2">
    <citation type="submission" date="2025-09" db="UniProtKB">
        <authorList>
            <consortium name="Ensembl"/>
        </authorList>
    </citation>
    <scope>IDENTIFICATION</scope>
</reference>
<dbReference type="InterPro" id="IPR000826">
    <property type="entry name" value="Formyl_rcpt-rel"/>
</dbReference>
<keyword evidence="15" id="KW-0968">Cytoplasmic vesicle</keyword>
<evidence type="ECO:0000256" key="15">
    <source>
        <dbReference type="ARBA" id="ARBA00023329"/>
    </source>
</evidence>
<evidence type="ECO:0000256" key="20">
    <source>
        <dbReference type="SAM" id="MobiDB-lite"/>
    </source>
</evidence>
<dbReference type="InterPro" id="IPR000276">
    <property type="entry name" value="GPCR_Rhodpsn"/>
</dbReference>
<dbReference type="InterPro" id="IPR002234">
    <property type="entry name" value="Anphylx_rcpt_C3a/C5a1-2"/>
</dbReference>
<dbReference type="FunFam" id="1.20.1070.10:FF:000034">
    <property type="entry name" value="G-protein coupled receptor 1"/>
    <property type="match status" value="1"/>
</dbReference>
<evidence type="ECO:0000256" key="16">
    <source>
        <dbReference type="ARBA" id="ARBA00025736"/>
    </source>
</evidence>
<keyword evidence="10 19" id="KW-0297">G-protein coupled receptor</keyword>
<dbReference type="PANTHER" id="PTHR24225">
    <property type="entry name" value="CHEMOTACTIC RECEPTOR"/>
    <property type="match status" value="1"/>
</dbReference>
<evidence type="ECO:0000256" key="13">
    <source>
        <dbReference type="ARBA" id="ARBA00023170"/>
    </source>
</evidence>
<keyword evidence="8 19" id="KW-0812">Transmembrane</keyword>
<evidence type="ECO:0000259" key="22">
    <source>
        <dbReference type="PROSITE" id="PS50262"/>
    </source>
</evidence>
<evidence type="ECO:0000256" key="19">
    <source>
        <dbReference type="RuleBase" id="RU000688"/>
    </source>
</evidence>
<dbReference type="PROSITE" id="PS50262">
    <property type="entry name" value="G_PROTEIN_RECEP_F1_2"/>
    <property type="match status" value="1"/>
</dbReference>
<comment type="function">
    <text evidence="18">Receptor for the chemotactic and inflammatory peptide anaphylatoxin C5a. The ligand interacts with at least two sites on the receptor: a high-affinity site on the extracellular N-terminus, and a second site in the transmembrane region which activates downstream signaling events. Receptor activation stimulates chemotaxis, granule enzyme release, intracellular calcium release and superoxide anion production.</text>
</comment>
<keyword evidence="11 21" id="KW-0472">Membrane</keyword>
<dbReference type="InterPro" id="IPR017452">
    <property type="entry name" value="GPCR_Rhodpsn_7TM"/>
</dbReference>
<evidence type="ECO:0000256" key="8">
    <source>
        <dbReference type="ARBA" id="ARBA00022692"/>
    </source>
</evidence>
<dbReference type="GO" id="GO:0031410">
    <property type="term" value="C:cytoplasmic vesicle"/>
    <property type="evidence" value="ECO:0007669"/>
    <property type="project" value="UniProtKB-SubCell"/>
</dbReference>
<feature type="transmembrane region" description="Helical" evidence="21">
    <location>
        <begin position="285"/>
        <end position="304"/>
    </location>
</feature>
<feature type="transmembrane region" description="Helical" evidence="21">
    <location>
        <begin position="242"/>
        <end position="265"/>
    </location>
</feature>
<dbReference type="GO" id="GO:0007200">
    <property type="term" value="P:phospholipase C-activating G protein-coupled receptor signaling pathway"/>
    <property type="evidence" value="ECO:0007669"/>
    <property type="project" value="TreeGrafter"/>
</dbReference>
<dbReference type="Ensembl" id="ENSSMRT00000003961.1">
    <property type="protein sequence ID" value="ENSSMRP00000003321.1"/>
    <property type="gene ID" value="ENSSMRG00000002780.1"/>
</dbReference>
<evidence type="ECO:0000256" key="21">
    <source>
        <dbReference type="SAM" id="Phobius"/>
    </source>
</evidence>
<evidence type="ECO:0000256" key="18">
    <source>
        <dbReference type="ARBA" id="ARBA00045990"/>
    </source>
</evidence>
<keyword evidence="5" id="KW-0145">Chemotaxis</keyword>
<dbReference type="AlphaFoldDB" id="A0A8D0B6R8"/>
<protein>
    <recommendedName>
        <fullName evidence="3">C5a anaphylatoxin chemotactic receptor 1</fullName>
    </recommendedName>
    <alternativeName>
        <fullName evidence="17">C5a anaphylatoxin chemotactic receptor</fullName>
    </alternativeName>
</protein>
<evidence type="ECO:0000256" key="9">
    <source>
        <dbReference type="ARBA" id="ARBA00022989"/>
    </source>
</evidence>
<evidence type="ECO:0000256" key="1">
    <source>
        <dbReference type="ARBA" id="ARBA00004541"/>
    </source>
</evidence>
<dbReference type="Pfam" id="PF00001">
    <property type="entry name" value="7tm_1"/>
    <property type="match status" value="1"/>
</dbReference>
<dbReference type="PRINTS" id="PR00237">
    <property type="entry name" value="GPCRRHODOPSN"/>
</dbReference>
<dbReference type="PRINTS" id="PR00426">
    <property type="entry name" value="C5ANPHYLTXNR"/>
</dbReference>
<accession>A0A8D0B6R8</accession>
<feature type="transmembrane region" description="Helical" evidence="21">
    <location>
        <begin position="149"/>
        <end position="171"/>
    </location>
</feature>
<keyword evidence="24" id="KW-1185">Reference proteome</keyword>
<evidence type="ECO:0000256" key="7">
    <source>
        <dbReference type="ARBA" id="ARBA00022641"/>
    </source>
</evidence>
<keyword evidence="9 21" id="KW-1133">Transmembrane helix</keyword>